<reference evidence="11" key="1">
    <citation type="submission" date="2022-07" db="EMBL/GenBank/DDBJ databases">
        <title>Taxonomic analysis of Microcella humidisoli nov. sp., isolated from riverside soil.</title>
        <authorList>
            <person name="Molina K.M."/>
            <person name="Kim S.B."/>
        </authorList>
    </citation>
    <scope>NUCLEOTIDE SEQUENCE</scope>
    <source>
        <strain evidence="11">MMS21-STM10</strain>
    </source>
</reference>
<keyword evidence="11" id="KW-0436">Ligase</keyword>
<evidence type="ECO:0000256" key="5">
    <source>
        <dbReference type="ARBA" id="ARBA00023306"/>
    </source>
</evidence>
<evidence type="ECO:0000256" key="2">
    <source>
        <dbReference type="ARBA" id="ARBA00022618"/>
    </source>
</evidence>
<dbReference type="Gene3D" id="3.40.1190.10">
    <property type="entry name" value="Mur-like, catalytic domain"/>
    <property type="match status" value="1"/>
</dbReference>
<organism evidence="11 12">
    <name type="scientific">Microcella humidisoli</name>
    <dbReference type="NCBI Taxonomy" id="2963406"/>
    <lineage>
        <taxon>Bacteria</taxon>
        <taxon>Bacillati</taxon>
        <taxon>Actinomycetota</taxon>
        <taxon>Actinomycetes</taxon>
        <taxon>Micrococcales</taxon>
        <taxon>Microbacteriaceae</taxon>
        <taxon>Microcella</taxon>
    </lineage>
</organism>
<dbReference type="RefSeq" id="WP_255159344.1">
    <property type="nucleotide sequence ID" value="NZ_CP101497.1"/>
</dbReference>
<evidence type="ECO:0000256" key="4">
    <source>
        <dbReference type="ARBA" id="ARBA00022984"/>
    </source>
</evidence>
<dbReference type="InterPro" id="IPR013221">
    <property type="entry name" value="Mur_ligase_cen"/>
</dbReference>
<evidence type="ECO:0000259" key="8">
    <source>
        <dbReference type="Pfam" id="PF01225"/>
    </source>
</evidence>
<protein>
    <submittedName>
        <fullName evidence="11">UDP-N-acetylmuramoyl-L-alanyl-D-glutamate--2, 6-diaminopimelate ligase</fullName>
    </submittedName>
</protein>
<feature type="domain" description="Mur ligase C-terminal" evidence="9">
    <location>
        <begin position="353"/>
        <end position="481"/>
    </location>
</feature>
<dbReference type="NCBIfam" id="TIGR01085">
    <property type="entry name" value="murE"/>
    <property type="match status" value="1"/>
</dbReference>
<evidence type="ECO:0000256" key="3">
    <source>
        <dbReference type="ARBA" id="ARBA00022960"/>
    </source>
</evidence>
<dbReference type="Pfam" id="PF08245">
    <property type="entry name" value="Mur_ligase_M"/>
    <property type="match status" value="1"/>
</dbReference>
<comment type="similarity">
    <text evidence="1">Belongs to the MurCDEF family. MurE subfamily.</text>
</comment>
<evidence type="ECO:0000256" key="7">
    <source>
        <dbReference type="RuleBase" id="RU004135"/>
    </source>
</evidence>
<evidence type="ECO:0000259" key="9">
    <source>
        <dbReference type="Pfam" id="PF02875"/>
    </source>
</evidence>
<accession>A0ABY5FV82</accession>
<dbReference type="PANTHER" id="PTHR23135">
    <property type="entry name" value="MUR LIGASE FAMILY MEMBER"/>
    <property type="match status" value="1"/>
</dbReference>
<dbReference type="EMBL" id="CP101497">
    <property type="protein sequence ID" value="UTT62202.1"/>
    <property type="molecule type" value="Genomic_DNA"/>
</dbReference>
<comment type="subcellular location">
    <subcellularLocation>
        <location evidence="7">Cytoplasm</location>
    </subcellularLocation>
</comment>
<keyword evidence="4 7" id="KW-0573">Peptidoglycan synthesis</keyword>
<dbReference type="Pfam" id="PF02875">
    <property type="entry name" value="Mur_ligase_C"/>
    <property type="match status" value="1"/>
</dbReference>
<proteinExistence type="inferred from homology"/>
<feature type="domain" description="Mur ligase central" evidence="10">
    <location>
        <begin position="126"/>
        <end position="327"/>
    </location>
</feature>
<feature type="domain" description="Mur ligase N-terminal catalytic" evidence="8">
    <location>
        <begin position="38"/>
        <end position="109"/>
    </location>
</feature>
<comment type="pathway">
    <text evidence="7">Cell wall biogenesis; peptidoglycan biosynthesis.</text>
</comment>
<dbReference type="Proteomes" id="UP001060039">
    <property type="component" value="Chromosome"/>
</dbReference>
<evidence type="ECO:0000313" key="12">
    <source>
        <dbReference type="Proteomes" id="UP001060039"/>
    </source>
</evidence>
<dbReference type="GO" id="GO:0016874">
    <property type="term" value="F:ligase activity"/>
    <property type="evidence" value="ECO:0007669"/>
    <property type="project" value="UniProtKB-KW"/>
</dbReference>
<evidence type="ECO:0000256" key="6">
    <source>
        <dbReference type="ARBA" id="ARBA00023316"/>
    </source>
</evidence>
<dbReference type="SUPFAM" id="SSF63418">
    <property type="entry name" value="MurE/MurF N-terminal domain"/>
    <property type="match status" value="1"/>
</dbReference>
<keyword evidence="3 7" id="KW-0133">Cell shape</keyword>
<keyword evidence="12" id="KW-1185">Reference proteome</keyword>
<dbReference type="SUPFAM" id="SSF53623">
    <property type="entry name" value="MurD-like peptide ligases, catalytic domain"/>
    <property type="match status" value="1"/>
</dbReference>
<keyword evidence="6 7" id="KW-0961">Cell wall biogenesis/degradation</keyword>
<evidence type="ECO:0000256" key="1">
    <source>
        <dbReference type="ARBA" id="ARBA00005898"/>
    </source>
</evidence>
<name>A0ABY5FV82_9MICO</name>
<dbReference type="InterPro" id="IPR004101">
    <property type="entry name" value="Mur_ligase_C"/>
</dbReference>
<dbReference type="InterPro" id="IPR000713">
    <property type="entry name" value="Mur_ligase_N"/>
</dbReference>
<dbReference type="Gene3D" id="3.90.190.20">
    <property type="entry name" value="Mur ligase, C-terminal domain"/>
    <property type="match status" value="1"/>
</dbReference>
<dbReference type="SUPFAM" id="SSF53244">
    <property type="entry name" value="MurD-like peptide ligases, peptide-binding domain"/>
    <property type="match status" value="1"/>
</dbReference>
<dbReference type="InterPro" id="IPR036615">
    <property type="entry name" value="Mur_ligase_C_dom_sf"/>
</dbReference>
<evidence type="ECO:0000259" key="10">
    <source>
        <dbReference type="Pfam" id="PF08245"/>
    </source>
</evidence>
<dbReference type="InterPro" id="IPR005761">
    <property type="entry name" value="UDP-N-AcMur-Glu-dNH2Pim_ligase"/>
</dbReference>
<gene>
    <name evidence="11" type="ORF">NNL39_11115</name>
</gene>
<keyword evidence="2 7" id="KW-0132">Cell division</keyword>
<dbReference type="InterPro" id="IPR035911">
    <property type="entry name" value="MurE/MurF_N"/>
</dbReference>
<dbReference type="InterPro" id="IPR036565">
    <property type="entry name" value="Mur-like_cat_sf"/>
</dbReference>
<dbReference type="PANTHER" id="PTHR23135:SF4">
    <property type="entry name" value="UDP-N-ACETYLMURAMOYL-L-ALANYL-D-GLUTAMATE--2,6-DIAMINOPIMELATE LIGASE MURE HOMOLOG, CHLOROPLASTIC"/>
    <property type="match status" value="1"/>
</dbReference>
<dbReference type="Gene3D" id="3.40.1390.10">
    <property type="entry name" value="MurE/MurF, N-terminal domain"/>
    <property type="match status" value="1"/>
</dbReference>
<keyword evidence="5 7" id="KW-0131">Cell cycle</keyword>
<dbReference type="Pfam" id="PF01225">
    <property type="entry name" value="Mur_ligase"/>
    <property type="match status" value="1"/>
</dbReference>
<evidence type="ECO:0000313" key="11">
    <source>
        <dbReference type="EMBL" id="UTT62202.1"/>
    </source>
</evidence>
<sequence>MSGPAPVVLRPEHLPPRAIAELADAFALTLLGPASAAVTGIAVAASHVHPGDLYVGMQGAHAHGAAFAAEARAHGAVALLTDAAGRDLAAEAGLPVLVAAQPRALLGALSAWVYGTVDAPLELYGVTGTNGKTSTAYLLDAVLRQLGKRTGLSTTAERVIDGERSASRLTTPEAPEVHAMIALMRERGIDAATLEVSAQALTRHRVDGVRFGVVGFTNLSHDHLDDYGTMKAYLAAKAQLFAAERAGTGVVSLDSSYGARVVELAEVAVTTITSRADVQADWRVAVTRELPERTDFRLTAPDGQSLESAVPVIGTHMAANAGLAIVMLVRAGHALDDIAAALGGEPIDVYLPGRAERVSGDRGPSVYVDFGHSADAYATTLAALRRFTEGRLIILCAANGNRDATKRFEMGRVAAEGSDIVIVTDHHPRLEDPAAIRAALLEGAAAAESAAEVIEIAVPEQAIRHAVTIAREGDTILWAGPGHLDYRDVGGTKVPFFARDLARAALRDAGW</sequence>